<gene>
    <name evidence="5" type="ORF">Pan44_40720</name>
</gene>
<dbReference type="PANTHER" id="PTHR35889">
    <property type="entry name" value="CYCLOINULO-OLIGOSACCHARIDE FRUCTANOTRANSFERASE-RELATED"/>
    <property type="match status" value="1"/>
</dbReference>
<protein>
    <submittedName>
        <fullName evidence="5">Planctomycete cytochrome C</fullName>
    </submittedName>
</protein>
<dbReference type="InterPro" id="IPR036909">
    <property type="entry name" value="Cyt_c-like_dom_sf"/>
</dbReference>
<keyword evidence="6" id="KW-1185">Reference proteome</keyword>
<evidence type="ECO:0000259" key="2">
    <source>
        <dbReference type="Pfam" id="PF07583"/>
    </source>
</evidence>
<feature type="chain" id="PRO_5022026841" evidence="1">
    <location>
        <begin position="24"/>
        <end position="848"/>
    </location>
</feature>
<dbReference type="InterPro" id="IPR011429">
    <property type="entry name" value="Cyt_c_Planctomycete-type"/>
</dbReference>
<feature type="domain" description="Cytochrome C Planctomycete-type" evidence="4">
    <location>
        <begin position="50"/>
        <end position="106"/>
    </location>
</feature>
<dbReference type="InterPro" id="IPR022655">
    <property type="entry name" value="DUF1553"/>
</dbReference>
<dbReference type="Pfam" id="PF07587">
    <property type="entry name" value="PSD1"/>
    <property type="match status" value="1"/>
</dbReference>
<evidence type="ECO:0000313" key="6">
    <source>
        <dbReference type="Proteomes" id="UP000315700"/>
    </source>
</evidence>
<dbReference type="AlphaFoldDB" id="A0A517SIT3"/>
<dbReference type="Pfam" id="PF07635">
    <property type="entry name" value="PSCyt1"/>
    <property type="match status" value="1"/>
</dbReference>
<feature type="signal peptide" evidence="1">
    <location>
        <begin position="1"/>
        <end position="23"/>
    </location>
</feature>
<keyword evidence="1" id="KW-0732">Signal</keyword>
<dbReference type="OrthoDB" id="127107at2"/>
<dbReference type="InterPro" id="IPR011444">
    <property type="entry name" value="DUF1549"/>
</dbReference>
<evidence type="ECO:0000313" key="5">
    <source>
        <dbReference type="EMBL" id="QDT56022.1"/>
    </source>
</evidence>
<evidence type="ECO:0000256" key="1">
    <source>
        <dbReference type="SAM" id="SignalP"/>
    </source>
</evidence>
<evidence type="ECO:0000259" key="4">
    <source>
        <dbReference type="Pfam" id="PF07635"/>
    </source>
</evidence>
<dbReference type="RefSeq" id="WP_145032736.1">
    <property type="nucleotide sequence ID" value="NZ_CP036271.1"/>
</dbReference>
<sequence length="848" mass="94487" precursor="true">MLRCGMHLGLMVVAALVCSSALGETPDAEREAARRKAFETHIRPLLAARCFKCHGDEKQSGNLRLDTKASMLAGGDSGAALVPGKPGESLIVDAINYETLEMPPSGKLPPEEIALLTEWVTSGGYWPDGDAAAPVKTAPVERITDADRAYWAYQPPKAVTPPDVSQADASVGKAHGLDRPWVRNPVDAFILEKLAQAGISPSVEAGKVALLRRVTQDVIGLPPTPAELDAFLSDESPEAYEKVVDRLLRSPRFGEHQARQWLDLVRYAESDGYKQDDYRPTAWRYRDYVVKSFNDDKPYDRFITEQLAGDEIDPDNPEALVATGFLRHGIYEYNQRDVRGQWRDMLNDITDCVGDVFLATSVGCARCHDHKFDAVLQKDYFRLQAFFSGLSFQDHELPAAAYDADFTKAMQGWMEATTDVRQRIEDFKAARYTEASTRALQIFDKEFRAIWNKPDGERRPEDEPIIALMKLQVDGAAEGFAAKLKGKDKEDWKKLQEELATFDSLKPRQQPQARTVSEFGPTAPVVFIPDKQRMGPVDPGFLSVIDPEPARIPPPADNASTSGRRTILARWLAQPDHPLTSRIVVNRIWQSHFGKGLVATPSDFGRLGEAPSHPGLLDWLAVRLVQNGWSLKSIHREILLSSAYRQAAFSADDDQARNGMTPVMAKAQEIDPQNRLVWHAPVRRLGGEQIRDAALAVAGELDVRAGGEGTDIQEKRRSIYTKVVRNKRDPLLDVFDFPERFSSVGERNTTTSPTQSLFMINGDWMLDRAKTLAERLVREAPGGEDSRVRLAYRLAVARDATVPELERAVNFIYERRGEAGPADLAKVDSALVDFCHVLLNSNEFLYVD</sequence>
<dbReference type="Pfam" id="PF07583">
    <property type="entry name" value="PSCyt2"/>
    <property type="match status" value="1"/>
</dbReference>
<dbReference type="EMBL" id="CP036271">
    <property type="protein sequence ID" value="QDT56022.1"/>
    <property type="molecule type" value="Genomic_DNA"/>
</dbReference>
<proteinExistence type="predicted"/>
<dbReference type="SUPFAM" id="SSF46626">
    <property type="entry name" value="Cytochrome c"/>
    <property type="match status" value="1"/>
</dbReference>
<organism evidence="5 6">
    <name type="scientific">Caulifigura coniformis</name>
    <dbReference type="NCBI Taxonomy" id="2527983"/>
    <lineage>
        <taxon>Bacteria</taxon>
        <taxon>Pseudomonadati</taxon>
        <taxon>Planctomycetota</taxon>
        <taxon>Planctomycetia</taxon>
        <taxon>Planctomycetales</taxon>
        <taxon>Planctomycetaceae</taxon>
        <taxon>Caulifigura</taxon>
    </lineage>
</organism>
<reference evidence="5 6" key="1">
    <citation type="submission" date="2019-02" db="EMBL/GenBank/DDBJ databases">
        <title>Deep-cultivation of Planctomycetes and their phenomic and genomic characterization uncovers novel biology.</title>
        <authorList>
            <person name="Wiegand S."/>
            <person name="Jogler M."/>
            <person name="Boedeker C."/>
            <person name="Pinto D."/>
            <person name="Vollmers J."/>
            <person name="Rivas-Marin E."/>
            <person name="Kohn T."/>
            <person name="Peeters S.H."/>
            <person name="Heuer A."/>
            <person name="Rast P."/>
            <person name="Oberbeckmann S."/>
            <person name="Bunk B."/>
            <person name="Jeske O."/>
            <person name="Meyerdierks A."/>
            <person name="Storesund J.E."/>
            <person name="Kallscheuer N."/>
            <person name="Luecker S."/>
            <person name="Lage O.M."/>
            <person name="Pohl T."/>
            <person name="Merkel B.J."/>
            <person name="Hornburger P."/>
            <person name="Mueller R.-W."/>
            <person name="Bruemmer F."/>
            <person name="Labrenz M."/>
            <person name="Spormann A.M."/>
            <person name="Op den Camp H."/>
            <person name="Overmann J."/>
            <person name="Amann R."/>
            <person name="Jetten M.S.M."/>
            <person name="Mascher T."/>
            <person name="Medema M.H."/>
            <person name="Devos D.P."/>
            <person name="Kaster A.-K."/>
            <person name="Ovreas L."/>
            <person name="Rohde M."/>
            <person name="Galperin M.Y."/>
            <person name="Jogler C."/>
        </authorList>
    </citation>
    <scope>NUCLEOTIDE SEQUENCE [LARGE SCALE GENOMIC DNA]</scope>
    <source>
        <strain evidence="5 6">Pan44</strain>
    </source>
</reference>
<dbReference type="PANTHER" id="PTHR35889:SF3">
    <property type="entry name" value="F-BOX DOMAIN-CONTAINING PROTEIN"/>
    <property type="match status" value="1"/>
</dbReference>
<feature type="domain" description="DUF1553" evidence="3">
    <location>
        <begin position="564"/>
        <end position="811"/>
    </location>
</feature>
<dbReference type="KEGG" id="ccos:Pan44_40720"/>
<name>A0A517SIT3_9PLAN</name>
<dbReference type="GO" id="GO:0020037">
    <property type="term" value="F:heme binding"/>
    <property type="evidence" value="ECO:0007669"/>
    <property type="project" value="InterPro"/>
</dbReference>
<dbReference type="InParanoid" id="A0A517SIT3"/>
<evidence type="ECO:0000259" key="3">
    <source>
        <dbReference type="Pfam" id="PF07587"/>
    </source>
</evidence>
<dbReference type="Proteomes" id="UP000315700">
    <property type="component" value="Chromosome"/>
</dbReference>
<accession>A0A517SIT3</accession>
<feature type="domain" description="DUF1549" evidence="2">
    <location>
        <begin position="185"/>
        <end position="389"/>
    </location>
</feature>
<dbReference type="GO" id="GO:0009055">
    <property type="term" value="F:electron transfer activity"/>
    <property type="evidence" value="ECO:0007669"/>
    <property type="project" value="InterPro"/>
</dbReference>